<dbReference type="AlphaFoldDB" id="A0A2B7XUF9"/>
<gene>
    <name evidence="1" type="ORF">AJ80_06786</name>
</gene>
<evidence type="ECO:0000313" key="1">
    <source>
        <dbReference type="EMBL" id="PGH12272.1"/>
    </source>
</evidence>
<proteinExistence type="predicted"/>
<dbReference type="EMBL" id="PDNA01000120">
    <property type="protein sequence ID" value="PGH12272.1"/>
    <property type="molecule type" value="Genomic_DNA"/>
</dbReference>
<dbReference type="Proteomes" id="UP000224634">
    <property type="component" value="Unassembled WGS sequence"/>
</dbReference>
<reference evidence="1 2" key="1">
    <citation type="submission" date="2017-10" db="EMBL/GenBank/DDBJ databases">
        <title>Comparative genomics in systemic dimorphic fungi from Ajellomycetaceae.</title>
        <authorList>
            <person name="Munoz J.F."/>
            <person name="Mcewen J.G."/>
            <person name="Clay O.K."/>
            <person name="Cuomo C.A."/>
        </authorList>
    </citation>
    <scope>NUCLEOTIDE SEQUENCE [LARGE SCALE GENOMIC DNA]</scope>
    <source>
        <strain evidence="1 2">UAMH7299</strain>
    </source>
</reference>
<sequence length="140" mass="16444">MQRRSIFVSIVSKWESQTNKSNKRLLRKSRPFPSPAHDPMKELIRRTYCTYQASLARVTYQEGARNESFYNSLKAIIYELNLRHYSGPILLYRQAELNAAQNLELRRTTLWSLGIYGRAMDGYHLRNVDMPVYLHIASCE</sequence>
<organism evidence="1 2">
    <name type="scientific">Polytolypa hystricis (strain UAMH7299)</name>
    <dbReference type="NCBI Taxonomy" id="1447883"/>
    <lineage>
        <taxon>Eukaryota</taxon>
        <taxon>Fungi</taxon>
        <taxon>Dikarya</taxon>
        <taxon>Ascomycota</taxon>
        <taxon>Pezizomycotina</taxon>
        <taxon>Eurotiomycetes</taxon>
        <taxon>Eurotiomycetidae</taxon>
        <taxon>Onygenales</taxon>
        <taxon>Onygenales incertae sedis</taxon>
        <taxon>Polytolypa</taxon>
    </lineage>
</organism>
<protein>
    <submittedName>
        <fullName evidence="1">Uncharacterized protein</fullName>
    </submittedName>
</protein>
<keyword evidence="2" id="KW-1185">Reference proteome</keyword>
<comment type="caution">
    <text evidence="1">The sequence shown here is derived from an EMBL/GenBank/DDBJ whole genome shotgun (WGS) entry which is preliminary data.</text>
</comment>
<evidence type="ECO:0000313" key="2">
    <source>
        <dbReference type="Proteomes" id="UP000224634"/>
    </source>
</evidence>
<name>A0A2B7XUF9_POLH7</name>
<accession>A0A2B7XUF9</accession>